<protein>
    <recommendedName>
        <fullName evidence="4">Serine/threonine protein kinase</fullName>
    </recommendedName>
</protein>
<sequence length="248" mass="26115">MRDIYRALAVVAALAVAGAGVLAIAQSGRADEAAARPVAAPPAVPVSSTPSPSPSLPPTPSPGASIAPGYTAMEALAADRRVPKLPGRLKPRALPGKPIRTVGTIKDVKTGVSLPRLHGPWKRYGAAPFTSRQVLPPVAGSPRGMLVSCPVPIEAQKSLRDTARLAARWTLNHHPEGAVIRWLGTQPVKKGWSLVYQVKYGKRSSVAAVVVLDTGEAKPALVFVTVPDTQKKRWADIRRVISGVRVLG</sequence>
<feature type="region of interest" description="Disordered" evidence="1">
    <location>
        <begin position="41"/>
        <end position="67"/>
    </location>
</feature>
<gene>
    <name evidence="2" type="ORF">H4W81_000705</name>
</gene>
<accession>A0ABR9K7F1</accession>
<proteinExistence type="predicted"/>
<name>A0ABR9K7F1_9ACTN</name>
<evidence type="ECO:0000256" key="1">
    <source>
        <dbReference type="SAM" id="MobiDB-lite"/>
    </source>
</evidence>
<dbReference type="Proteomes" id="UP000661607">
    <property type="component" value="Unassembled WGS sequence"/>
</dbReference>
<evidence type="ECO:0000313" key="2">
    <source>
        <dbReference type="EMBL" id="MBE1557926.1"/>
    </source>
</evidence>
<reference evidence="2 3" key="1">
    <citation type="submission" date="2020-10" db="EMBL/GenBank/DDBJ databases">
        <title>Sequencing the genomes of 1000 actinobacteria strains.</title>
        <authorList>
            <person name="Klenk H.-P."/>
        </authorList>
    </citation>
    <scope>NUCLEOTIDE SEQUENCE [LARGE SCALE GENOMIC DNA]</scope>
    <source>
        <strain evidence="2 3">DSM 43748</strain>
    </source>
</reference>
<feature type="compositionally biased region" description="Pro residues" evidence="1">
    <location>
        <begin position="51"/>
        <end position="61"/>
    </location>
</feature>
<keyword evidence="3" id="KW-1185">Reference proteome</keyword>
<organism evidence="2 3">
    <name type="scientific">Nonomuraea africana</name>
    <dbReference type="NCBI Taxonomy" id="46171"/>
    <lineage>
        <taxon>Bacteria</taxon>
        <taxon>Bacillati</taxon>
        <taxon>Actinomycetota</taxon>
        <taxon>Actinomycetes</taxon>
        <taxon>Streptosporangiales</taxon>
        <taxon>Streptosporangiaceae</taxon>
        <taxon>Nonomuraea</taxon>
    </lineage>
</organism>
<evidence type="ECO:0008006" key="4">
    <source>
        <dbReference type="Google" id="ProtNLM"/>
    </source>
</evidence>
<evidence type="ECO:0000313" key="3">
    <source>
        <dbReference type="Proteomes" id="UP000661607"/>
    </source>
</evidence>
<comment type="caution">
    <text evidence="2">The sequence shown here is derived from an EMBL/GenBank/DDBJ whole genome shotgun (WGS) entry which is preliminary data.</text>
</comment>
<dbReference type="EMBL" id="JADBEF010000001">
    <property type="protein sequence ID" value="MBE1557926.1"/>
    <property type="molecule type" value="Genomic_DNA"/>
</dbReference>
<dbReference type="RefSeq" id="WP_192773444.1">
    <property type="nucleotide sequence ID" value="NZ_BAAASY010000026.1"/>
</dbReference>